<comment type="catalytic activity">
    <reaction evidence="1">
        <text>ATP + protein L-histidine = ADP + protein N-phospho-L-histidine.</text>
        <dbReference type="EC" id="2.7.13.3"/>
    </reaction>
</comment>
<dbReference type="PRINTS" id="PR00344">
    <property type="entry name" value="BCTRLSENSOR"/>
</dbReference>
<dbReference type="Gene3D" id="3.30.565.10">
    <property type="entry name" value="Histidine kinase-like ATPase, C-terminal domain"/>
    <property type="match status" value="1"/>
</dbReference>
<protein>
    <recommendedName>
        <fullName evidence="2">histidine kinase</fullName>
        <ecNumber evidence="2">2.7.13.3</ecNumber>
    </recommendedName>
</protein>
<evidence type="ECO:0000259" key="7">
    <source>
        <dbReference type="PROSITE" id="PS50109"/>
    </source>
</evidence>
<dbReference type="KEGG" id="gai:IMCC3135_26640"/>
<dbReference type="OrthoDB" id="7051794at2"/>
<evidence type="ECO:0000256" key="4">
    <source>
        <dbReference type="ARBA" id="ARBA00022679"/>
    </source>
</evidence>
<dbReference type="InterPro" id="IPR003661">
    <property type="entry name" value="HisK_dim/P_dom"/>
</dbReference>
<dbReference type="GO" id="GO:0007234">
    <property type="term" value="P:osmosensory signaling via phosphorelay pathway"/>
    <property type="evidence" value="ECO:0007669"/>
    <property type="project" value="TreeGrafter"/>
</dbReference>
<keyword evidence="3" id="KW-0597">Phosphoprotein</keyword>
<dbReference type="SUPFAM" id="SSF47384">
    <property type="entry name" value="Homodimeric domain of signal transducing histidine kinase"/>
    <property type="match status" value="1"/>
</dbReference>
<evidence type="ECO:0000313" key="9">
    <source>
        <dbReference type="Proteomes" id="UP000250079"/>
    </source>
</evidence>
<keyword evidence="9" id="KW-1185">Reference proteome</keyword>
<dbReference type="AlphaFoldDB" id="A0A2Z2NVX0"/>
<dbReference type="InterPro" id="IPR036890">
    <property type="entry name" value="HATPase_C_sf"/>
</dbReference>
<dbReference type="InterPro" id="IPR050351">
    <property type="entry name" value="BphY/WalK/GraS-like"/>
</dbReference>
<dbReference type="Pfam" id="PF00512">
    <property type="entry name" value="HisKA"/>
    <property type="match status" value="1"/>
</dbReference>
<evidence type="ECO:0000256" key="3">
    <source>
        <dbReference type="ARBA" id="ARBA00022553"/>
    </source>
</evidence>
<dbReference type="GO" id="GO:0000156">
    <property type="term" value="F:phosphorelay response regulator activity"/>
    <property type="evidence" value="ECO:0007669"/>
    <property type="project" value="TreeGrafter"/>
</dbReference>
<feature type="transmembrane region" description="Helical" evidence="6">
    <location>
        <begin position="181"/>
        <end position="202"/>
    </location>
</feature>
<name>A0A2Z2NVX0_9GAMM</name>
<feature type="domain" description="Histidine kinase" evidence="7">
    <location>
        <begin position="241"/>
        <end position="458"/>
    </location>
</feature>
<keyword evidence="6" id="KW-0812">Transmembrane</keyword>
<feature type="transmembrane region" description="Helical" evidence="6">
    <location>
        <begin position="12"/>
        <end position="31"/>
    </location>
</feature>
<keyword evidence="4 8" id="KW-0808">Transferase</keyword>
<dbReference type="InterPro" id="IPR004358">
    <property type="entry name" value="Sig_transdc_His_kin-like_C"/>
</dbReference>
<evidence type="ECO:0000256" key="1">
    <source>
        <dbReference type="ARBA" id="ARBA00000085"/>
    </source>
</evidence>
<dbReference type="Pfam" id="PF02518">
    <property type="entry name" value="HATPase_c"/>
    <property type="match status" value="1"/>
</dbReference>
<dbReference type="SMART" id="SM00387">
    <property type="entry name" value="HATPase_c"/>
    <property type="match status" value="1"/>
</dbReference>
<evidence type="ECO:0000256" key="2">
    <source>
        <dbReference type="ARBA" id="ARBA00012438"/>
    </source>
</evidence>
<gene>
    <name evidence="8" type="primary">cph1_7</name>
    <name evidence="8" type="ORF">IMCC3135_26640</name>
</gene>
<dbReference type="CDD" id="cd00082">
    <property type="entry name" value="HisKA"/>
    <property type="match status" value="1"/>
</dbReference>
<evidence type="ECO:0000313" key="8">
    <source>
        <dbReference type="EMBL" id="ASJ75383.1"/>
    </source>
</evidence>
<dbReference type="SUPFAM" id="SSF55874">
    <property type="entry name" value="ATPase domain of HSP90 chaperone/DNA topoisomerase II/histidine kinase"/>
    <property type="match status" value="1"/>
</dbReference>
<accession>A0A2Z2NVX0</accession>
<evidence type="ECO:0000256" key="6">
    <source>
        <dbReference type="SAM" id="Phobius"/>
    </source>
</evidence>
<dbReference type="RefSeq" id="WP_088920304.1">
    <property type="nucleotide sequence ID" value="NZ_CP018632.1"/>
</dbReference>
<dbReference type="Proteomes" id="UP000250079">
    <property type="component" value="Chromosome"/>
</dbReference>
<dbReference type="Gene3D" id="1.10.287.130">
    <property type="match status" value="1"/>
</dbReference>
<dbReference type="EC" id="2.7.13.3" evidence="2"/>
<sequence>MGFSNILKPRGVQWFIVPLIIVLLISVQFWVGARVQARTLDLRHSLNTTYGVALELTQVLGYGGLIHHFKNFLLRPDEIQYLEAGKEAARTADELVWELEQSASSLGFETTLSNTRSIIDGYSERLQRIPGLVDSGMSAHQLDRALRLDDRFAIQEISSLLDQLSVSVNFQVENIETQGRILNLVSLAGTIALSLLILTLFIQRRHRNEHMISIDALNEQLAASNSRLTEANTSLKQFAGIVSHDLKGPLRHISLFNNQILEDIDNGEMVRNHVCMSQASVLRITELISSLLDFTKTGFKQPELILIDIKPLIMDVVSEFQIPIDETHARVTVQAEGKILADALLIRRVLHNLMDNSLKYMKTGLPPDVNIVAKYLDDLEGGAMQIVISDNGIGIPCEHAQRVFEPLQRLHSGQAEYSGTGIGLSLARTVVNAHGGQIKVDDDYRGGTRICITLPCQANLKKLDARI</sequence>
<dbReference type="InterPro" id="IPR003594">
    <property type="entry name" value="HATPase_dom"/>
</dbReference>
<dbReference type="InterPro" id="IPR005467">
    <property type="entry name" value="His_kinase_dom"/>
</dbReference>
<dbReference type="PANTHER" id="PTHR42878:SF15">
    <property type="entry name" value="BACTERIOPHYTOCHROME"/>
    <property type="match status" value="1"/>
</dbReference>
<dbReference type="GO" id="GO:0030295">
    <property type="term" value="F:protein kinase activator activity"/>
    <property type="evidence" value="ECO:0007669"/>
    <property type="project" value="TreeGrafter"/>
</dbReference>
<keyword evidence="6" id="KW-1133">Transmembrane helix</keyword>
<dbReference type="InterPro" id="IPR036097">
    <property type="entry name" value="HisK_dim/P_sf"/>
</dbReference>
<dbReference type="EMBL" id="CP018632">
    <property type="protein sequence ID" value="ASJ75383.1"/>
    <property type="molecule type" value="Genomic_DNA"/>
</dbReference>
<keyword evidence="6" id="KW-0472">Membrane</keyword>
<proteinExistence type="predicted"/>
<dbReference type="SMART" id="SM00388">
    <property type="entry name" value="HisKA"/>
    <property type="match status" value="1"/>
</dbReference>
<evidence type="ECO:0000256" key="5">
    <source>
        <dbReference type="ARBA" id="ARBA00022777"/>
    </source>
</evidence>
<dbReference type="GO" id="GO:0000155">
    <property type="term" value="F:phosphorelay sensor kinase activity"/>
    <property type="evidence" value="ECO:0007669"/>
    <property type="project" value="InterPro"/>
</dbReference>
<organism evidence="8 9">
    <name type="scientific">Granulosicoccus antarcticus IMCC3135</name>
    <dbReference type="NCBI Taxonomy" id="1192854"/>
    <lineage>
        <taxon>Bacteria</taxon>
        <taxon>Pseudomonadati</taxon>
        <taxon>Pseudomonadota</taxon>
        <taxon>Gammaproteobacteria</taxon>
        <taxon>Chromatiales</taxon>
        <taxon>Granulosicoccaceae</taxon>
        <taxon>Granulosicoccus</taxon>
    </lineage>
</organism>
<reference evidence="8 9" key="1">
    <citation type="submission" date="2016-12" db="EMBL/GenBank/DDBJ databases">
        <authorList>
            <person name="Song W.-J."/>
            <person name="Kurnit D.M."/>
        </authorList>
    </citation>
    <scope>NUCLEOTIDE SEQUENCE [LARGE SCALE GENOMIC DNA]</scope>
    <source>
        <strain evidence="8 9">IMCC3135</strain>
    </source>
</reference>
<dbReference type="PANTHER" id="PTHR42878">
    <property type="entry name" value="TWO-COMPONENT HISTIDINE KINASE"/>
    <property type="match status" value="1"/>
</dbReference>
<keyword evidence="5" id="KW-0418">Kinase</keyword>
<dbReference type="PROSITE" id="PS50109">
    <property type="entry name" value="HIS_KIN"/>
    <property type="match status" value="1"/>
</dbReference>